<dbReference type="Gene3D" id="3.30.70.1210">
    <property type="entry name" value="Crispr-associated protein, domain 2"/>
    <property type="match status" value="1"/>
</dbReference>
<dbReference type="RefSeq" id="WP_161677444.1">
    <property type="nucleotide sequence ID" value="NZ_JAABLP010000004.1"/>
</dbReference>
<organism evidence="1 2">
    <name type="scientific">Pannonibacter tanglangensis</name>
    <dbReference type="NCBI Taxonomy" id="2750084"/>
    <lineage>
        <taxon>Bacteria</taxon>
        <taxon>Pseudomonadati</taxon>
        <taxon>Pseudomonadota</taxon>
        <taxon>Alphaproteobacteria</taxon>
        <taxon>Hyphomicrobiales</taxon>
        <taxon>Stappiaceae</taxon>
        <taxon>Pannonibacter</taxon>
    </lineage>
</organism>
<dbReference type="NCBIfam" id="TIGR01907">
    <property type="entry name" value="casE_Cse3"/>
    <property type="match status" value="1"/>
</dbReference>
<evidence type="ECO:0000313" key="1">
    <source>
        <dbReference type="EMBL" id="NBN65469.1"/>
    </source>
</evidence>
<accession>A0ABW9ZM55</accession>
<dbReference type="Proteomes" id="UP000541347">
    <property type="component" value="Unassembled WGS sequence"/>
</dbReference>
<gene>
    <name evidence="1" type="primary">cas6e</name>
    <name evidence="1" type="ORF">GWI71_17385</name>
</gene>
<sequence length="244" mass="26724">MSKLHLSRLTLRRDAKAVAPLIAVLNPDQPGARTSIDHRLLWTVMPSAEADGIAADPDGAAPRFLWRRDGDLSRYFVLGPKPADGSPFFDIETRPFAPDLSAGDRLAFQLRVNATVNRKVGTGPDGRALRRRCDVTMDLIRSEEEAATAPRPRARLRDALADVAARDWLSRQGAANGFTLTAVQVDSYTVEDVPRPRERPARFGVLDVQGLLDVTDPAAFLTRLALGFGRARAFGCGLMLIRRA</sequence>
<proteinExistence type="predicted"/>
<comment type="caution">
    <text evidence="1">The sequence shown here is derived from an EMBL/GenBank/DDBJ whole genome shotgun (WGS) entry which is preliminary data.</text>
</comment>
<dbReference type="SMART" id="SM01101">
    <property type="entry name" value="CRISPR_assoc"/>
    <property type="match status" value="1"/>
</dbReference>
<evidence type="ECO:0000313" key="2">
    <source>
        <dbReference type="Proteomes" id="UP000541347"/>
    </source>
</evidence>
<reference evidence="1 2" key="1">
    <citation type="submission" date="2020-01" db="EMBL/GenBank/DDBJ databases">
        <authorList>
            <person name="Peng S.Y."/>
            <person name="Li J."/>
            <person name="Wang M."/>
            <person name="Wang L."/>
            <person name="Wang C.Q."/>
            <person name="Wang J.R."/>
        </authorList>
    </citation>
    <scope>NUCLEOTIDE SEQUENCE [LARGE SCALE GENOMIC DNA]</scope>
    <source>
        <strain evidence="1 2">XCT-34</strain>
    </source>
</reference>
<dbReference type="EMBL" id="JAABLP010000004">
    <property type="protein sequence ID" value="NBN65469.1"/>
    <property type="molecule type" value="Genomic_DNA"/>
</dbReference>
<dbReference type="Pfam" id="PF08798">
    <property type="entry name" value="CRISPR_assoc"/>
    <property type="match status" value="1"/>
</dbReference>
<protein>
    <submittedName>
        <fullName evidence="1">Type I-E CRISPR-associated protein Cas6/Cse3/CasE</fullName>
    </submittedName>
</protein>
<dbReference type="SUPFAM" id="SSF117987">
    <property type="entry name" value="CRISPR-associated protein"/>
    <property type="match status" value="1"/>
</dbReference>
<dbReference type="InterPro" id="IPR010179">
    <property type="entry name" value="CRISPR-assoc_prot_Cse3"/>
</dbReference>
<keyword evidence="2" id="KW-1185">Reference proteome</keyword>
<name>A0ABW9ZM55_9HYPH</name>